<dbReference type="Proteomes" id="UP000578077">
    <property type="component" value="Unassembled WGS sequence"/>
</dbReference>
<dbReference type="SMART" id="SM00028">
    <property type="entry name" value="TPR"/>
    <property type="match status" value="4"/>
</dbReference>
<dbReference type="SUPFAM" id="SSF48452">
    <property type="entry name" value="TPR-like"/>
    <property type="match status" value="1"/>
</dbReference>
<dbReference type="EMBL" id="JACHLY010000001">
    <property type="protein sequence ID" value="MBB6000191.1"/>
    <property type="molecule type" value="Genomic_DNA"/>
</dbReference>
<evidence type="ECO:0000313" key="4">
    <source>
        <dbReference type="EMBL" id="MBB6000191.1"/>
    </source>
</evidence>
<dbReference type="SUPFAM" id="SSF52540">
    <property type="entry name" value="P-loop containing nucleoside triphosphate hydrolases"/>
    <property type="match status" value="1"/>
</dbReference>
<comment type="caution">
    <text evidence="4">The sequence shown here is derived from an EMBL/GenBank/DDBJ whole genome shotgun (WGS) entry which is preliminary data.</text>
</comment>
<dbReference type="InterPro" id="IPR041664">
    <property type="entry name" value="AAA_16"/>
</dbReference>
<dbReference type="Pfam" id="PF13191">
    <property type="entry name" value="AAA_16"/>
    <property type="match status" value="1"/>
</dbReference>
<dbReference type="Pfam" id="PF13424">
    <property type="entry name" value="TPR_12"/>
    <property type="match status" value="1"/>
</dbReference>
<feature type="region of interest" description="Disordered" evidence="2">
    <location>
        <begin position="667"/>
        <end position="703"/>
    </location>
</feature>
<protein>
    <submittedName>
        <fullName evidence="4">Tetratricopeptide (TPR) repeat protein</fullName>
    </submittedName>
</protein>
<dbReference type="AlphaFoldDB" id="A0A841ELB5"/>
<dbReference type="PANTHER" id="PTHR10098">
    <property type="entry name" value="RAPSYN-RELATED"/>
    <property type="match status" value="1"/>
</dbReference>
<evidence type="ECO:0000313" key="5">
    <source>
        <dbReference type="Proteomes" id="UP000578077"/>
    </source>
</evidence>
<dbReference type="Gene3D" id="3.40.50.300">
    <property type="entry name" value="P-loop containing nucleotide triphosphate hydrolases"/>
    <property type="match status" value="1"/>
</dbReference>
<dbReference type="PROSITE" id="PS50005">
    <property type="entry name" value="TPR"/>
    <property type="match status" value="1"/>
</dbReference>
<dbReference type="RefSeq" id="WP_184637457.1">
    <property type="nucleotide sequence ID" value="NZ_BAABKT010000029.1"/>
</dbReference>
<feature type="compositionally biased region" description="Low complexity" evidence="2">
    <location>
        <begin position="681"/>
        <end position="703"/>
    </location>
</feature>
<proteinExistence type="predicted"/>
<keyword evidence="1" id="KW-0802">TPR repeat</keyword>
<evidence type="ECO:0000259" key="3">
    <source>
        <dbReference type="Pfam" id="PF13191"/>
    </source>
</evidence>
<feature type="repeat" description="TPR" evidence="1">
    <location>
        <begin position="573"/>
        <end position="606"/>
    </location>
</feature>
<reference evidence="4 5" key="1">
    <citation type="submission" date="2020-08" db="EMBL/GenBank/DDBJ databases">
        <title>Sequencing the genomes of 1000 actinobacteria strains.</title>
        <authorList>
            <person name="Klenk H.-P."/>
        </authorList>
    </citation>
    <scope>NUCLEOTIDE SEQUENCE [LARGE SCALE GENOMIC DNA]</scope>
    <source>
        <strain evidence="4 5">DSM 44593</strain>
    </source>
</reference>
<feature type="domain" description="Orc1-like AAA ATPase" evidence="3">
    <location>
        <begin position="49"/>
        <end position="176"/>
    </location>
</feature>
<dbReference type="PANTHER" id="PTHR10098:SF108">
    <property type="entry name" value="TETRATRICOPEPTIDE REPEAT PROTEIN 28"/>
    <property type="match status" value="1"/>
</dbReference>
<sequence>MTPPTPDGDRLAQTGVSAGRDVIGTQHTHHHQGPTSPTALFAAPPPPPRFTGRTRELTALVHRLDPRRDSQAVVVSALAGMGGIGKTALAAHAAATAAEHDWFCAHLWIDLHGYTPHTPPVTAEAALDTLLRALGTRPDDIPLGLQERAAAYRSALQELSRTDPHARPVLVVADNARDPAQVRPLLPGPGGHRLVATARTGLAELAGAHHLDLDVLAEPDALALLAAELSTHTPDDPRSHDEAGLERLARCCGHLPLALEVTAAHLKRSPHLAPGRLVQRLESASSLLRELSDRDRAVRTVFDTSLATLETTQARVFLLLGSAPGPSTSTAAVAVLTGLEFEEAAEVLEELATARLLTRPAPDRWAMHDLAADYARNHPDPPADREPALTRLLDAYTDTVDAADDHLRALPGQGVPDAFDDRQEAMAWLDEEHATLIEAVRTAQATGHTRAAVHLPLNLARYLEHRRRFTEWEQISRIAQEVAHASGDTQNEAAAWNSLGLALRETRRFDEAIDAHTHARTLHQDIGDTHGQAMAWTNLGTALRQVRRFDDAINAHTHARTLHQEVGDTHREASAWNNLGTALQEVRRFDEAIDAHTHALSYYQDIGDPHSEAGAWNNLGLALRQVRRFDAAINAYTHARNTFQHTGDTHREATAWNNLGVVLPTCAASRKPSTPTPTPAPSTKKPATPTAKPTPGTTSAAPS</sequence>
<gene>
    <name evidence="4" type="ORF">HNR25_003942</name>
</gene>
<dbReference type="InterPro" id="IPR027417">
    <property type="entry name" value="P-loop_NTPase"/>
</dbReference>
<dbReference type="PRINTS" id="PR00364">
    <property type="entry name" value="DISEASERSIST"/>
</dbReference>
<dbReference type="Pfam" id="PF13181">
    <property type="entry name" value="TPR_8"/>
    <property type="match status" value="1"/>
</dbReference>
<organism evidence="4 5">
    <name type="scientific">Streptomonospora salina</name>
    <dbReference type="NCBI Taxonomy" id="104205"/>
    <lineage>
        <taxon>Bacteria</taxon>
        <taxon>Bacillati</taxon>
        <taxon>Actinomycetota</taxon>
        <taxon>Actinomycetes</taxon>
        <taxon>Streptosporangiales</taxon>
        <taxon>Nocardiopsidaceae</taxon>
        <taxon>Streptomonospora</taxon>
    </lineage>
</organism>
<accession>A0A841ELB5</accession>
<dbReference type="GO" id="GO:0043531">
    <property type="term" value="F:ADP binding"/>
    <property type="evidence" value="ECO:0007669"/>
    <property type="project" value="InterPro"/>
</dbReference>
<dbReference type="InterPro" id="IPR019734">
    <property type="entry name" value="TPR_rpt"/>
</dbReference>
<keyword evidence="5" id="KW-1185">Reference proteome</keyword>
<evidence type="ECO:0000256" key="2">
    <source>
        <dbReference type="SAM" id="MobiDB-lite"/>
    </source>
</evidence>
<evidence type="ECO:0000256" key="1">
    <source>
        <dbReference type="PROSITE-ProRule" id="PRU00339"/>
    </source>
</evidence>
<dbReference type="Gene3D" id="1.25.40.10">
    <property type="entry name" value="Tetratricopeptide repeat domain"/>
    <property type="match status" value="1"/>
</dbReference>
<name>A0A841ELB5_9ACTN</name>
<dbReference type="InterPro" id="IPR011990">
    <property type="entry name" value="TPR-like_helical_dom_sf"/>
</dbReference>